<evidence type="ECO:0000259" key="1">
    <source>
        <dbReference type="Pfam" id="PF06276"/>
    </source>
</evidence>
<dbReference type="Pfam" id="PF06276">
    <property type="entry name" value="FhuF"/>
    <property type="match status" value="1"/>
</dbReference>
<dbReference type="GO" id="GO:0003824">
    <property type="term" value="F:catalytic activity"/>
    <property type="evidence" value="ECO:0007669"/>
    <property type="project" value="UniProtKB-ARBA"/>
</dbReference>
<dbReference type="InterPro" id="IPR022770">
    <property type="entry name" value="IucA/IucC-like_C"/>
</dbReference>
<dbReference type="AlphaFoldDB" id="A0A1V2GXS4"/>
<dbReference type="InterPro" id="IPR008090">
    <property type="entry name" value="Fe_iron_reduct"/>
</dbReference>
<protein>
    <submittedName>
        <fullName evidence="2">Siderophore-iron reductase FhuF</fullName>
    </submittedName>
</protein>
<feature type="domain" description="Aerobactin siderophore biosynthesis IucA/IucC-like C-terminal" evidence="1">
    <location>
        <begin position="68"/>
        <end position="211"/>
    </location>
</feature>
<accession>A0A1V2GXS4</accession>
<dbReference type="EMBL" id="MLCO01000218">
    <property type="protein sequence ID" value="ONG49761.1"/>
    <property type="molecule type" value="Genomic_DNA"/>
</dbReference>
<comment type="caution">
    <text evidence="2">The sequence shown here is derived from an EMBL/GenBank/DDBJ whole genome shotgun (WGS) entry which is preliminary data.</text>
</comment>
<reference evidence="2 3" key="1">
    <citation type="submission" date="2016-10" db="EMBL/GenBank/DDBJ databases">
        <title>Draft Genome sequence of Roseomonas sp. strain M3.</title>
        <authorList>
            <person name="Subhash Y."/>
            <person name="Lee S."/>
        </authorList>
    </citation>
    <scope>NUCLEOTIDE SEQUENCE [LARGE SCALE GENOMIC DNA]</scope>
    <source>
        <strain evidence="2 3">M3</strain>
    </source>
</reference>
<evidence type="ECO:0000313" key="3">
    <source>
        <dbReference type="Proteomes" id="UP000188879"/>
    </source>
</evidence>
<sequence>MDAAAMIPSPLTALLQGPLAPYSQKLFFEAGEGSEPAARLLEPGGLGGVLARFAARYPAPADPRAVASLWSKYHFSTWLVPALAANLLLDTDLPVALDEAGLRLAADGATIGIEVADPGAPVGTDRFARIVDGHLAPLIEELAKASGAAPRVFWGNAGALMELALTRLRGGFPASPGLDALAALLAAKLDAAGRPNPLHAPIRYTPERKRRVCCLRYPIRDLGFCGTCPLTEPARARLLAGGA</sequence>
<dbReference type="NCBIfam" id="TIGR03951">
    <property type="entry name" value="Fe_III_red_FhuF"/>
    <property type="match status" value="1"/>
</dbReference>
<organism evidence="2 3">
    <name type="scientific">Teichococcus deserti</name>
    <dbReference type="NCBI Taxonomy" id="1817963"/>
    <lineage>
        <taxon>Bacteria</taxon>
        <taxon>Pseudomonadati</taxon>
        <taxon>Pseudomonadota</taxon>
        <taxon>Alphaproteobacteria</taxon>
        <taxon>Acetobacterales</taxon>
        <taxon>Roseomonadaceae</taxon>
        <taxon>Roseomonas</taxon>
    </lineage>
</organism>
<dbReference type="OrthoDB" id="8993954at2"/>
<gene>
    <name evidence="2" type="ORF">BKE38_20245</name>
</gene>
<keyword evidence="3" id="KW-1185">Reference proteome</keyword>
<evidence type="ECO:0000313" key="2">
    <source>
        <dbReference type="EMBL" id="ONG49761.1"/>
    </source>
</evidence>
<name>A0A1V2GXS4_9PROT</name>
<proteinExistence type="predicted"/>
<dbReference type="Proteomes" id="UP000188879">
    <property type="component" value="Unassembled WGS sequence"/>
</dbReference>